<accession>A0AC58U510</accession>
<name>A0AC58U510_TOBAC</name>
<protein>
    <submittedName>
        <fullName evidence="2">Uncharacterized protein LOC142178601</fullName>
    </submittedName>
</protein>
<reference evidence="2" key="2">
    <citation type="submission" date="2025-08" db="UniProtKB">
        <authorList>
            <consortium name="RefSeq"/>
        </authorList>
    </citation>
    <scope>IDENTIFICATION</scope>
    <source>
        <tissue evidence="2">Leaf</tissue>
    </source>
</reference>
<keyword evidence="1" id="KW-1185">Reference proteome</keyword>
<reference evidence="1" key="1">
    <citation type="journal article" date="2014" name="Nat. Commun.">
        <title>The tobacco genome sequence and its comparison with those of tomato and potato.</title>
        <authorList>
            <person name="Sierro N."/>
            <person name="Battey J.N."/>
            <person name="Ouadi S."/>
            <person name="Bakaher N."/>
            <person name="Bovet L."/>
            <person name="Willig A."/>
            <person name="Goepfert S."/>
            <person name="Peitsch M.C."/>
            <person name="Ivanov N.V."/>
        </authorList>
    </citation>
    <scope>NUCLEOTIDE SEQUENCE [LARGE SCALE GENOMIC DNA]</scope>
</reference>
<dbReference type="Proteomes" id="UP000790787">
    <property type="component" value="Chromosome 24"/>
</dbReference>
<evidence type="ECO:0000313" key="1">
    <source>
        <dbReference type="Proteomes" id="UP000790787"/>
    </source>
</evidence>
<sequence>MVMPWLVGGDFNVVMYEGEKIGGLPVHPPEYDDFAFCVNSSGLFDLGYKGSPFTWGNGSPNIECIFKRLDKILVNLPFQNVLPTIEVEHLIRTRSDHAPLLLSCSEQASQFVNPFKFLNF</sequence>
<organism evidence="1 2">
    <name type="scientific">Nicotiana tabacum</name>
    <name type="common">Common tobacco</name>
    <dbReference type="NCBI Taxonomy" id="4097"/>
    <lineage>
        <taxon>Eukaryota</taxon>
        <taxon>Viridiplantae</taxon>
        <taxon>Streptophyta</taxon>
        <taxon>Embryophyta</taxon>
        <taxon>Tracheophyta</taxon>
        <taxon>Spermatophyta</taxon>
        <taxon>Magnoliopsida</taxon>
        <taxon>eudicotyledons</taxon>
        <taxon>Gunneridae</taxon>
        <taxon>Pentapetalae</taxon>
        <taxon>asterids</taxon>
        <taxon>lamiids</taxon>
        <taxon>Solanales</taxon>
        <taxon>Solanaceae</taxon>
        <taxon>Nicotianoideae</taxon>
        <taxon>Nicotianeae</taxon>
        <taxon>Nicotiana</taxon>
    </lineage>
</organism>
<gene>
    <name evidence="2" type="primary">LOC142178601</name>
</gene>
<evidence type="ECO:0000313" key="2">
    <source>
        <dbReference type="RefSeq" id="XP_075104559.1"/>
    </source>
</evidence>
<dbReference type="RefSeq" id="XP_075104559.1">
    <property type="nucleotide sequence ID" value="XM_075248458.1"/>
</dbReference>
<proteinExistence type="predicted"/>